<reference evidence="1 2" key="1">
    <citation type="submission" date="2019-08" db="EMBL/GenBank/DDBJ databases">
        <title>Pelomicrobium methylotrophicum gen. nov., sp. nov. a moderately thermophilic, facultatively anaerobic, lithoautotrophic and methylotrophic bacterium isolated from a terrestrial mud volcano.</title>
        <authorList>
            <person name="Slobodkina G.B."/>
            <person name="Merkel A.Y."/>
            <person name="Slobodkin A.I."/>
        </authorList>
    </citation>
    <scope>NUCLEOTIDE SEQUENCE [LARGE SCALE GENOMIC DNA]</scope>
    <source>
        <strain evidence="1 2">SM250</strain>
    </source>
</reference>
<dbReference type="EMBL" id="VPFL01000022">
    <property type="protein sequence ID" value="TXF10755.1"/>
    <property type="molecule type" value="Genomic_DNA"/>
</dbReference>
<name>A0A5C7ESF0_9PROT</name>
<dbReference type="RefSeq" id="WP_147800744.1">
    <property type="nucleotide sequence ID" value="NZ_VPFL01000022.1"/>
</dbReference>
<proteinExistence type="predicted"/>
<organism evidence="1 2">
    <name type="scientific">Pelomicrobium methylotrophicum</name>
    <dbReference type="NCBI Taxonomy" id="2602750"/>
    <lineage>
        <taxon>Bacteria</taxon>
        <taxon>Pseudomonadati</taxon>
        <taxon>Pseudomonadota</taxon>
        <taxon>Hydrogenophilia</taxon>
        <taxon>Hydrogenophilia incertae sedis</taxon>
        <taxon>Pelomicrobium</taxon>
    </lineage>
</organism>
<dbReference type="OrthoDB" id="5760904at2"/>
<sequence length="231" mass="25929">MSVLKQAARALLAAYAARGGETEAVPPALLIEALEEMMAAFTELDRLHGPNGSLPDEDPTVLGEHALACLSDLNVWVDQLGCSAERQWLDDATLAIADWIIRHGGMLRPAEPLVNALASRANRLSERPAISQLFDGMGRIIDHVHPAVRADADLPAPERPWRILLFNYAIVATRTQDPDRMARAYHLLEAWLPEECPVFFEEALRQSQKPVYGEEVRALVREYHQRWTMRH</sequence>
<dbReference type="AlphaFoldDB" id="A0A5C7ESF0"/>
<keyword evidence="2" id="KW-1185">Reference proteome</keyword>
<evidence type="ECO:0000313" key="1">
    <source>
        <dbReference type="EMBL" id="TXF10755.1"/>
    </source>
</evidence>
<dbReference type="Proteomes" id="UP000321201">
    <property type="component" value="Unassembled WGS sequence"/>
</dbReference>
<evidence type="ECO:0000313" key="2">
    <source>
        <dbReference type="Proteomes" id="UP000321201"/>
    </source>
</evidence>
<dbReference type="InParanoid" id="A0A5C7ESF0"/>
<accession>A0A5C7ESF0</accession>
<gene>
    <name evidence="1" type="ORF">FR698_13595</name>
</gene>
<comment type="caution">
    <text evidence="1">The sequence shown here is derived from an EMBL/GenBank/DDBJ whole genome shotgun (WGS) entry which is preliminary data.</text>
</comment>
<protein>
    <submittedName>
        <fullName evidence="1">Uncharacterized protein</fullName>
    </submittedName>
</protein>